<feature type="transmembrane region" description="Helical" evidence="7">
    <location>
        <begin position="83"/>
        <end position="102"/>
    </location>
</feature>
<feature type="transmembrane region" description="Helical" evidence="7">
    <location>
        <begin position="337"/>
        <end position="358"/>
    </location>
</feature>
<sequence>MEAGQRPRWRKSDLGLRGTLATMKKRLPGLALCVAIALVATGLGTLAPVVGAPVFGIVIGAVIAAFLKPGTVAEAGAAWSGKYVLQASVVVFGTGLSIVEVLQTGWHSLPVMLGTLAIALLGAWLIGRALRLDGDLRTLIGVGTGICGASAIAAAQSVIRAKSADVAYAIGTIFTFNVIAVVTFPFIGRALHMSDHSFGLWAGTAINDTSSVVAASFSFSAAAGAYGIVVKLTRTLMIIPITIALALYKRRQAVKAVRADAAAGTSAEQPGRLAWNKVVPMFLIWFLVAVLVDSLGVIPASWHPYLSQLGSFMITVALAGIGLGTRIGVLKQAGLRPLVLGASLWVLVALSSLGLQAVTHTL</sequence>
<comment type="subcellular location">
    <subcellularLocation>
        <location evidence="1">Cell membrane</location>
        <topology evidence="1">Multi-pass membrane protein</topology>
    </subcellularLocation>
</comment>
<keyword evidence="4 7" id="KW-0812">Transmembrane</keyword>
<name>A0A387BYT4_9MICO</name>
<gene>
    <name evidence="8" type="ORF">D7I44_08105</name>
</gene>
<keyword evidence="5 7" id="KW-1133">Transmembrane helix</keyword>
<dbReference type="EMBL" id="CP032624">
    <property type="protein sequence ID" value="AYG03501.1"/>
    <property type="molecule type" value="Genomic_DNA"/>
</dbReference>
<evidence type="ECO:0000313" key="9">
    <source>
        <dbReference type="Proteomes" id="UP000275069"/>
    </source>
</evidence>
<protein>
    <submittedName>
        <fullName evidence="8">Putative sulfate exporter family transporter</fullName>
    </submittedName>
</protein>
<keyword evidence="6 7" id="KW-0472">Membrane</keyword>
<feature type="transmembrane region" description="Helical" evidence="7">
    <location>
        <begin position="27"/>
        <end position="46"/>
    </location>
</feature>
<dbReference type="GO" id="GO:0005886">
    <property type="term" value="C:plasma membrane"/>
    <property type="evidence" value="ECO:0007669"/>
    <property type="project" value="UniProtKB-SubCell"/>
</dbReference>
<dbReference type="InterPro" id="IPR018383">
    <property type="entry name" value="UPF0324_pro"/>
</dbReference>
<feature type="transmembrane region" description="Helical" evidence="7">
    <location>
        <begin position="108"/>
        <end position="127"/>
    </location>
</feature>
<evidence type="ECO:0000256" key="4">
    <source>
        <dbReference type="ARBA" id="ARBA00022692"/>
    </source>
</evidence>
<evidence type="ECO:0000256" key="2">
    <source>
        <dbReference type="ARBA" id="ARBA00007977"/>
    </source>
</evidence>
<keyword evidence="9" id="KW-1185">Reference proteome</keyword>
<comment type="similarity">
    <text evidence="2">Belongs to the UPF0324 family.</text>
</comment>
<evidence type="ECO:0000256" key="3">
    <source>
        <dbReference type="ARBA" id="ARBA00022475"/>
    </source>
</evidence>
<keyword evidence="3" id="KW-1003">Cell membrane</keyword>
<feature type="transmembrane region" description="Helical" evidence="7">
    <location>
        <begin position="139"/>
        <end position="160"/>
    </location>
</feature>
<proteinExistence type="inferred from homology"/>
<feature type="transmembrane region" description="Helical" evidence="7">
    <location>
        <begin position="225"/>
        <end position="248"/>
    </location>
</feature>
<feature type="transmembrane region" description="Helical" evidence="7">
    <location>
        <begin position="278"/>
        <end position="299"/>
    </location>
</feature>
<reference evidence="8 9" key="1">
    <citation type="submission" date="2018-09" db="EMBL/GenBank/DDBJ databases">
        <title>Genome sequencing of strain 2DFW10M-5.</title>
        <authorList>
            <person name="Heo J."/>
            <person name="Kim S.-J."/>
            <person name="Kwon S.-W."/>
        </authorList>
    </citation>
    <scope>NUCLEOTIDE SEQUENCE [LARGE SCALE GENOMIC DNA]</scope>
    <source>
        <strain evidence="8 9">2DFW10M-5</strain>
    </source>
</reference>
<feature type="transmembrane region" description="Helical" evidence="7">
    <location>
        <begin position="166"/>
        <end position="186"/>
    </location>
</feature>
<dbReference type="AlphaFoldDB" id="A0A387BYT4"/>
<organism evidence="8 9">
    <name type="scientific">Gryllotalpicola protaetiae</name>
    <dbReference type="NCBI Taxonomy" id="2419771"/>
    <lineage>
        <taxon>Bacteria</taxon>
        <taxon>Bacillati</taxon>
        <taxon>Actinomycetota</taxon>
        <taxon>Actinomycetes</taxon>
        <taxon>Micrococcales</taxon>
        <taxon>Microbacteriaceae</taxon>
        <taxon>Gryllotalpicola</taxon>
    </lineage>
</organism>
<dbReference type="PANTHER" id="PTHR30106">
    <property type="entry name" value="INNER MEMBRANE PROTEIN YEIH-RELATED"/>
    <property type="match status" value="1"/>
</dbReference>
<dbReference type="PANTHER" id="PTHR30106:SF1">
    <property type="entry name" value="UPF0324 MEMBRANE PROTEIN FN0533"/>
    <property type="match status" value="1"/>
</dbReference>
<evidence type="ECO:0000256" key="1">
    <source>
        <dbReference type="ARBA" id="ARBA00004651"/>
    </source>
</evidence>
<evidence type="ECO:0000313" key="8">
    <source>
        <dbReference type="EMBL" id="AYG03501.1"/>
    </source>
</evidence>
<dbReference type="KEGG" id="gry:D7I44_08105"/>
<evidence type="ECO:0000256" key="5">
    <source>
        <dbReference type="ARBA" id="ARBA00022989"/>
    </source>
</evidence>
<evidence type="ECO:0000256" key="7">
    <source>
        <dbReference type="SAM" id="Phobius"/>
    </source>
</evidence>
<dbReference type="OrthoDB" id="9766798at2"/>
<feature type="transmembrane region" description="Helical" evidence="7">
    <location>
        <begin position="305"/>
        <end position="325"/>
    </location>
</feature>
<accession>A0A387BYT4</accession>
<dbReference type="Proteomes" id="UP000275069">
    <property type="component" value="Chromosome"/>
</dbReference>
<dbReference type="Pfam" id="PF03601">
    <property type="entry name" value="Cons_hypoth698"/>
    <property type="match status" value="1"/>
</dbReference>
<evidence type="ECO:0000256" key="6">
    <source>
        <dbReference type="ARBA" id="ARBA00023136"/>
    </source>
</evidence>